<feature type="transmembrane region" description="Helical" evidence="4">
    <location>
        <begin position="94"/>
        <end position="116"/>
    </location>
</feature>
<gene>
    <name evidence="6" type="ORF">GCM10010358_50850</name>
</gene>
<dbReference type="InterPro" id="IPR001206">
    <property type="entry name" value="Diacylglycerol_kinase_cat_dom"/>
</dbReference>
<accession>A0A918NS94</accession>
<feature type="transmembrane region" description="Helical" evidence="4">
    <location>
        <begin position="68"/>
        <end position="88"/>
    </location>
</feature>
<keyword evidence="7" id="KW-1185">Reference proteome</keyword>
<dbReference type="Gene3D" id="3.40.50.10330">
    <property type="entry name" value="Probable inorganic polyphosphate/atp-NAD kinase, domain 1"/>
    <property type="match status" value="1"/>
</dbReference>
<reference evidence="6" key="1">
    <citation type="journal article" date="2014" name="Int. J. Syst. Evol. Microbiol.">
        <title>Complete genome sequence of Corynebacterium casei LMG S-19264T (=DSM 44701T), isolated from a smear-ripened cheese.</title>
        <authorList>
            <consortium name="US DOE Joint Genome Institute (JGI-PGF)"/>
            <person name="Walter F."/>
            <person name="Albersmeier A."/>
            <person name="Kalinowski J."/>
            <person name="Ruckert C."/>
        </authorList>
    </citation>
    <scope>NUCLEOTIDE SEQUENCE</scope>
    <source>
        <strain evidence="6">JCM 4790</strain>
    </source>
</reference>
<comment type="similarity">
    <text evidence="2">Belongs to the diacylglycerol/lipid kinase family.</text>
</comment>
<keyword evidence="4" id="KW-1133">Transmembrane helix</keyword>
<dbReference type="SMART" id="SM00046">
    <property type="entry name" value="DAGKc"/>
    <property type="match status" value="1"/>
</dbReference>
<keyword evidence="4" id="KW-0472">Membrane</keyword>
<dbReference type="Proteomes" id="UP000619244">
    <property type="component" value="Unassembled WGS sequence"/>
</dbReference>
<sequence length="511" mass="53818">MDRAGHRAGPHGRRGLPRGRGPEGTRGRHRAERERNQGRKDREVRRHSQGGRNARAPRGERVAHARPVWWARLALLALAASVLAPLVAAGFESLLWAAAGVAALGLTGVGVWWTLAHTGPVRAAGLALAVAAPVVLLVLYTAQGLLWPAALCLALWAPALAAGRTALALAAGDDPAPGRQEAAPPPRRPWIVMNPRSGGGKAERFGLVEKARAAGATVALLDPEERQDVAALARRAVADGADLLAVAGGDGTQALVAEVAAEHDLPFVVVPAGTRNHFALDLGLDRDDPAAALDALHDGVELRVDLGYAADRVFVNNASFGTYAAVVRDPAYRDDKVRTLLRTLPELLTGAHVPRLGMRAGQERADGLQALLISNNPYRRAVDAARPGRRERLDSGLLGVLCLRVDNTVRAAGAVRGPRSSALRRLTAKEVVVEAGTPAVPAGLDGEPVVLMAPVVCRSAPGALRVRVPRHRPGVPARGSAVDWREVARLAMGRREVARPAVGPHRRPGPG</sequence>
<dbReference type="InterPro" id="IPR016064">
    <property type="entry name" value="NAD/diacylglycerol_kinase_sf"/>
</dbReference>
<feature type="region of interest" description="Disordered" evidence="3">
    <location>
        <begin position="173"/>
        <end position="194"/>
    </location>
</feature>
<dbReference type="PANTHER" id="PTHR12358:SF54">
    <property type="entry name" value="SPHINGOSINE KINASE RELATED PROTEIN"/>
    <property type="match status" value="1"/>
</dbReference>
<dbReference type="SUPFAM" id="SSF111331">
    <property type="entry name" value="NAD kinase/diacylglycerol kinase-like"/>
    <property type="match status" value="1"/>
</dbReference>
<dbReference type="InterPro" id="IPR017438">
    <property type="entry name" value="ATP-NAD_kinase_N"/>
</dbReference>
<feature type="compositionally biased region" description="Basic and acidic residues" evidence="3">
    <location>
        <begin position="20"/>
        <end position="46"/>
    </location>
</feature>
<dbReference type="PANTHER" id="PTHR12358">
    <property type="entry name" value="SPHINGOSINE KINASE"/>
    <property type="match status" value="1"/>
</dbReference>
<dbReference type="InterPro" id="IPR050187">
    <property type="entry name" value="Lipid_Phosphate_FormReg"/>
</dbReference>
<dbReference type="AlphaFoldDB" id="A0A918NS94"/>
<feature type="domain" description="DAGKc" evidence="5">
    <location>
        <begin position="184"/>
        <end position="313"/>
    </location>
</feature>
<feature type="region of interest" description="Disordered" evidence="3">
    <location>
        <begin position="1"/>
        <end position="59"/>
    </location>
</feature>
<evidence type="ECO:0000259" key="5">
    <source>
        <dbReference type="PROSITE" id="PS50146"/>
    </source>
</evidence>
<organism evidence="6 7">
    <name type="scientific">Streptomyces minutiscleroticus</name>
    <dbReference type="NCBI Taxonomy" id="68238"/>
    <lineage>
        <taxon>Bacteria</taxon>
        <taxon>Bacillati</taxon>
        <taxon>Actinomycetota</taxon>
        <taxon>Actinomycetes</taxon>
        <taxon>Kitasatosporales</taxon>
        <taxon>Streptomycetaceae</taxon>
        <taxon>Streptomyces</taxon>
    </lineage>
</organism>
<comment type="caution">
    <text evidence="6">The sequence shown here is derived from an EMBL/GenBank/DDBJ whole genome shotgun (WGS) entry which is preliminary data.</text>
</comment>
<evidence type="ECO:0000256" key="1">
    <source>
        <dbReference type="ARBA" id="ARBA00001946"/>
    </source>
</evidence>
<name>A0A918NS94_9ACTN</name>
<dbReference type="PROSITE" id="PS50146">
    <property type="entry name" value="DAGK"/>
    <property type="match status" value="1"/>
</dbReference>
<dbReference type="Pfam" id="PF00781">
    <property type="entry name" value="DAGK_cat"/>
    <property type="match status" value="1"/>
</dbReference>
<evidence type="ECO:0000313" key="6">
    <source>
        <dbReference type="EMBL" id="GGX90680.1"/>
    </source>
</evidence>
<protein>
    <recommendedName>
        <fullName evidence="5">DAGKc domain-containing protein</fullName>
    </recommendedName>
</protein>
<dbReference type="GO" id="GO:0016301">
    <property type="term" value="F:kinase activity"/>
    <property type="evidence" value="ECO:0007669"/>
    <property type="project" value="InterPro"/>
</dbReference>
<evidence type="ECO:0000256" key="4">
    <source>
        <dbReference type="SAM" id="Phobius"/>
    </source>
</evidence>
<evidence type="ECO:0000313" key="7">
    <source>
        <dbReference type="Proteomes" id="UP000619244"/>
    </source>
</evidence>
<comment type="cofactor">
    <cofactor evidence="1">
        <name>Mg(2+)</name>
        <dbReference type="ChEBI" id="CHEBI:18420"/>
    </cofactor>
</comment>
<evidence type="ECO:0000256" key="2">
    <source>
        <dbReference type="ARBA" id="ARBA00005983"/>
    </source>
</evidence>
<reference evidence="6" key="2">
    <citation type="submission" date="2020-09" db="EMBL/GenBank/DDBJ databases">
        <authorList>
            <person name="Sun Q."/>
            <person name="Ohkuma M."/>
        </authorList>
    </citation>
    <scope>NUCLEOTIDE SEQUENCE</scope>
    <source>
        <strain evidence="6">JCM 4790</strain>
    </source>
</reference>
<evidence type="ECO:0000256" key="3">
    <source>
        <dbReference type="SAM" id="MobiDB-lite"/>
    </source>
</evidence>
<feature type="compositionally biased region" description="Basic residues" evidence="3">
    <location>
        <begin position="1"/>
        <end position="17"/>
    </location>
</feature>
<dbReference type="Gene3D" id="2.60.200.40">
    <property type="match status" value="1"/>
</dbReference>
<keyword evidence="4" id="KW-0812">Transmembrane</keyword>
<dbReference type="EMBL" id="BMVU01000028">
    <property type="protein sequence ID" value="GGX90680.1"/>
    <property type="molecule type" value="Genomic_DNA"/>
</dbReference>
<proteinExistence type="inferred from homology"/>
<feature type="transmembrane region" description="Helical" evidence="4">
    <location>
        <begin position="123"/>
        <end position="140"/>
    </location>
</feature>